<gene>
    <name evidence="4" type="ORF">HHK36_018090</name>
</gene>
<feature type="domain" description="FCP1 homology" evidence="3">
    <location>
        <begin position="36"/>
        <end position="223"/>
    </location>
</feature>
<dbReference type="EMBL" id="JABCRI010000012">
    <property type="protein sequence ID" value="KAF8396467.1"/>
    <property type="molecule type" value="Genomic_DNA"/>
</dbReference>
<accession>A0A835DD69</accession>
<keyword evidence="1" id="KW-0813">Transport</keyword>
<dbReference type="InterPro" id="IPR036412">
    <property type="entry name" value="HAD-like_sf"/>
</dbReference>
<comment type="subunit">
    <text evidence="1">Component of the TIM23 complex.</text>
</comment>
<dbReference type="GO" id="GO:0015031">
    <property type="term" value="P:protein transport"/>
    <property type="evidence" value="ECO:0007669"/>
    <property type="project" value="UniProtKB-KW"/>
</dbReference>
<keyword evidence="1" id="KW-0496">Mitochondrion</keyword>
<keyword evidence="1" id="KW-0809">Transit peptide</keyword>
<evidence type="ECO:0000313" key="4">
    <source>
        <dbReference type="EMBL" id="KAF8396467.1"/>
    </source>
</evidence>
<dbReference type="OMA" id="GGRWDQT"/>
<keyword evidence="1" id="KW-0811">Translocation</keyword>
<dbReference type="OrthoDB" id="1711508at2759"/>
<sequence>MSEKISSSKLKLVLHESADEVEKGDDCGISLEKLNIGPRKKLLVLDLGGLLLHRAHFRNKASIPKFRKCDETFGNFLVFKRPFCDEFLKFCFDNFEVGLWSSAMGLNVDGVLDFTMRTLRRRLLFVWNQSECTDTGFYDLEKKERPIFLKEMKKLWDKDKSSLPWPKGRYSSSNTLLIDDTPYKALLNPVVQMDIHIGPRGELRLFLEGLVEADDVPTYVKEHRIGQPEITFMHQDWKFYSKIIEKFCKGSSSAGTKNGSSSDGTKDGMASAGSKDGSSSAGTKD</sequence>
<dbReference type="SUPFAM" id="SSF56784">
    <property type="entry name" value="HAD-like"/>
    <property type="match status" value="1"/>
</dbReference>
<feature type="region of interest" description="Disordered" evidence="2">
    <location>
        <begin position="250"/>
        <end position="285"/>
    </location>
</feature>
<dbReference type="Pfam" id="PF03031">
    <property type="entry name" value="NIF"/>
    <property type="match status" value="1"/>
</dbReference>
<dbReference type="InterPro" id="IPR023214">
    <property type="entry name" value="HAD_sf"/>
</dbReference>
<dbReference type="Gene3D" id="3.40.50.1000">
    <property type="entry name" value="HAD superfamily/HAD-like"/>
    <property type="match status" value="1"/>
</dbReference>
<evidence type="ECO:0000256" key="2">
    <source>
        <dbReference type="SAM" id="MobiDB-lite"/>
    </source>
</evidence>
<comment type="similarity">
    <text evidence="1">Belongs to the TIM50 family.</text>
</comment>
<feature type="compositionally biased region" description="Low complexity" evidence="2">
    <location>
        <begin position="250"/>
        <end position="262"/>
    </location>
</feature>
<organism evidence="4 5">
    <name type="scientific">Tetracentron sinense</name>
    <name type="common">Spur-leaf</name>
    <dbReference type="NCBI Taxonomy" id="13715"/>
    <lineage>
        <taxon>Eukaryota</taxon>
        <taxon>Viridiplantae</taxon>
        <taxon>Streptophyta</taxon>
        <taxon>Embryophyta</taxon>
        <taxon>Tracheophyta</taxon>
        <taxon>Spermatophyta</taxon>
        <taxon>Magnoliopsida</taxon>
        <taxon>Trochodendrales</taxon>
        <taxon>Trochodendraceae</taxon>
        <taxon>Tetracentron</taxon>
    </lineage>
</organism>
<reference evidence="4 5" key="1">
    <citation type="submission" date="2020-04" db="EMBL/GenBank/DDBJ databases">
        <title>Plant Genome Project.</title>
        <authorList>
            <person name="Zhang R.-G."/>
        </authorList>
    </citation>
    <scope>NUCLEOTIDE SEQUENCE [LARGE SCALE GENOMIC DNA]</scope>
    <source>
        <strain evidence="4">YNK0</strain>
        <tissue evidence="4">Leaf</tissue>
    </source>
</reference>
<evidence type="ECO:0000259" key="3">
    <source>
        <dbReference type="PROSITE" id="PS50969"/>
    </source>
</evidence>
<evidence type="ECO:0000313" key="5">
    <source>
        <dbReference type="Proteomes" id="UP000655225"/>
    </source>
</evidence>
<comment type="subcellular location">
    <subcellularLocation>
        <location evidence="1">Mitochondrion inner membrane</location>
        <topology evidence="1">Single-pass membrane protein</topology>
    </subcellularLocation>
</comment>
<comment type="caution">
    <text evidence="4">The sequence shown here is derived from an EMBL/GenBank/DDBJ whole genome shotgun (WGS) entry which is preliminary data.</text>
</comment>
<protein>
    <recommendedName>
        <fullName evidence="1">Mitochondrial import inner membrane translocase subunit TIM50</fullName>
    </recommendedName>
</protein>
<dbReference type="PANTHER" id="PTHR12210">
    <property type="entry name" value="DULLARD PROTEIN PHOSPHATASE"/>
    <property type="match status" value="1"/>
</dbReference>
<feature type="compositionally biased region" description="Low complexity" evidence="2">
    <location>
        <begin position="270"/>
        <end position="285"/>
    </location>
</feature>
<dbReference type="SMART" id="SM00577">
    <property type="entry name" value="CPDc"/>
    <property type="match status" value="1"/>
</dbReference>
<dbReference type="GO" id="GO:0005744">
    <property type="term" value="C:TIM23 mitochondrial import inner membrane translocase complex"/>
    <property type="evidence" value="ECO:0007669"/>
    <property type="project" value="UniProtKB-UniRule"/>
</dbReference>
<dbReference type="Proteomes" id="UP000655225">
    <property type="component" value="Unassembled WGS sequence"/>
</dbReference>
<dbReference type="PROSITE" id="PS50969">
    <property type="entry name" value="FCP1"/>
    <property type="match status" value="1"/>
</dbReference>
<comment type="function">
    <text evidence="1">Essential component of the TIM23 complex, a complex that mediates the translocation of transit peptide-containing proteins across the mitochondrial inner membrane.</text>
</comment>
<dbReference type="InterPro" id="IPR004274">
    <property type="entry name" value="FCP1_dom"/>
</dbReference>
<dbReference type="AlphaFoldDB" id="A0A835DD69"/>
<dbReference type="InterPro" id="IPR050365">
    <property type="entry name" value="TIM50"/>
</dbReference>
<keyword evidence="5" id="KW-1185">Reference proteome</keyword>
<evidence type="ECO:0000256" key="1">
    <source>
        <dbReference type="RuleBase" id="RU365079"/>
    </source>
</evidence>
<name>A0A835DD69_TETSI</name>
<keyword evidence="1" id="KW-0653">Protein transport</keyword>
<proteinExistence type="inferred from homology"/>